<sequence length="57" mass="6491">MEEAEELCQAKTPDEVAWEAADLFYFALVKCASFGITLADIQNNLEKKITQSHQKSW</sequence>
<organism evidence="1 2">
    <name type="scientific">Entomophthora muscae</name>
    <dbReference type="NCBI Taxonomy" id="34485"/>
    <lineage>
        <taxon>Eukaryota</taxon>
        <taxon>Fungi</taxon>
        <taxon>Fungi incertae sedis</taxon>
        <taxon>Zoopagomycota</taxon>
        <taxon>Entomophthoromycotina</taxon>
        <taxon>Entomophthoromycetes</taxon>
        <taxon>Entomophthorales</taxon>
        <taxon>Entomophthoraceae</taxon>
        <taxon>Entomophthora</taxon>
    </lineage>
</organism>
<gene>
    <name evidence="1" type="primary">HIS4_4</name>
    <name evidence="1" type="ORF">DSO57_1019602</name>
</gene>
<dbReference type="Proteomes" id="UP001165960">
    <property type="component" value="Unassembled WGS sequence"/>
</dbReference>
<keyword evidence="2" id="KW-1185">Reference proteome</keyword>
<protein>
    <submittedName>
        <fullName evidence="1">Trifunctional histidinol dehydrogenase</fullName>
    </submittedName>
</protein>
<dbReference type="EMBL" id="QTSX02003639">
    <property type="protein sequence ID" value="KAJ9069333.1"/>
    <property type="molecule type" value="Genomic_DNA"/>
</dbReference>
<evidence type="ECO:0000313" key="1">
    <source>
        <dbReference type="EMBL" id="KAJ9069333.1"/>
    </source>
</evidence>
<proteinExistence type="predicted"/>
<name>A0ACC2T3Z6_9FUNG</name>
<evidence type="ECO:0000313" key="2">
    <source>
        <dbReference type="Proteomes" id="UP001165960"/>
    </source>
</evidence>
<accession>A0ACC2T3Z6</accession>
<reference evidence="1" key="1">
    <citation type="submission" date="2022-04" db="EMBL/GenBank/DDBJ databases">
        <title>Genome of the entomopathogenic fungus Entomophthora muscae.</title>
        <authorList>
            <person name="Elya C."/>
            <person name="Lovett B.R."/>
            <person name="Lee E."/>
            <person name="Macias A.M."/>
            <person name="Hajek A.E."/>
            <person name="De Bivort B.L."/>
            <person name="Kasson M.T."/>
            <person name="De Fine Licht H.H."/>
            <person name="Stajich J.E."/>
        </authorList>
    </citation>
    <scope>NUCLEOTIDE SEQUENCE</scope>
    <source>
        <strain evidence="1">Berkeley</strain>
    </source>
</reference>
<comment type="caution">
    <text evidence="1">The sequence shown here is derived from an EMBL/GenBank/DDBJ whole genome shotgun (WGS) entry which is preliminary data.</text>
</comment>